<keyword evidence="4 8" id="KW-0479">Metal-binding</keyword>
<dbReference type="Pfam" id="PF01979">
    <property type="entry name" value="Amidohydro_1"/>
    <property type="match status" value="1"/>
</dbReference>
<dbReference type="InterPro" id="IPR051607">
    <property type="entry name" value="Metallo-dep_hydrolases"/>
</dbReference>
<name>A0A1H6YSY1_9FIRM</name>
<proteinExistence type="inferred from homology"/>
<dbReference type="EC" id="3.5.4.3" evidence="3 7"/>
<dbReference type="GO" id="GO:0006147">
    <property type="term" value="P:guanine catabolic process"/>
    <property type="evidence" value="ECO:0007669"/>
    <property type="project" value="UniProtKB-UniRule"/>
</dbReference>
<dbReference type="InterPro" id="IPR011059">
    <property type="entry name" value="Metal-dep_hydrolase_composite"/>
</dbReference>
<dbReference type="AlphaFoldDB" id="A0A1H6YSY1"/>
<evidence type="ECO:0000256" key="8">
    <source>
        <dbReference type="RuleBase" id="RU366009"/>
    </source>
</evidence>
<keyword evidence="5 8" id="KW-0378">Hydrolase</keyword>
<dbReference type="InterPro" id="IPR032466">
    <property type="entry name" value="Metal_Hydrolase"/>
</dbReference>
<protein>
    <recommendedName>
        <fullName evidence="3 7">Guanine deaminase</fullName>
        <shortName evidence="8">Guanase</shortName>
        <ecNumber evidence="3 7">3.5.4.3</ecNumber>
    </recommendedName>
    <alternativeName>
        <fullName evidence="8">Guanine aminohydrolase</fullName>
    </alternativeName>
</protein>
<evidence type="ECO:0000256" key="2">
    <source>
        <dbReference type="ARBA" id="ARBA00006745"/>
    </source>
</evidence>
<dbReference type="Proteomes" id="UP000199662">
    <property type="component" value="Unassembled WGS sequence"/>
</dbReference>
<accession>A0A1H6YSY1</accession>
<dbReference type="SUPFAM" id="SSF51338">
    <property type="entry name" value="Composite domain of metallo-dependent hydrolases"/>
    <property type="match status" value="2"/>
</dbReference>
<evidence type="ECO:0000256" key="6">
    <source>
        <dbReference type="ARBA" id="ARBA00022833"/>
    </source>
</evidence>
<feature type="domain" description="Amidohydrolase-related" evidence="9">
    <location>
        <begin position="61"/>
        <end position="408"/>
    </location>
</feature>
<comment type="catalytic activity">
    <reaction evidence="8">
        <text>guanine + H2O + H(+) = xanthine + NH4(+)</text>
        <dbReference type="Rhea" id="RHEA:14665"/>
        <dbReference type="ChEBI" id="CHEBI:15377"/>
        <dbReference type="ChEBI" id="CHEBI:15378"/>
        <dbReference type="ChEBI" id="CHEBI:16235"/>
        <dbReference type="ChEBI" id="CHEBI:17712"/>
        <dbReference type="ChEBI" id="CHEBI:28938"/>
        <dbReference type="EC" id="3.5.4.3"/>
    </reaction>
</comment>
<evidence type="ECO:0000256" key="1">
    <source>
        <dbReference type="ARBA" id="ARBA00004984"/>
    </source>
</evidence>
<evidence type="ECO:0000256" key="5">
    <source>
        <dbReference type="ARBA" id="ARBA00022801"/>
    </source>
</evidence>
<dbReference type="EMBL" id="FNZK01000007">
    <property type="protein sequence ID" value="SEJ43486.1"/>
    <property type="molecule type" value="Genomic_DNA"/>
</dbReference>
<dbReference type="RefSeq" id="WP_091830997.1">
    <property type="nucleotide sequence ID" value="NZ_FNZK01000007.1"/>
</dbReference>
<comment type="cofactor">
    <cofactor evidence="8">
        <name>Zn(2+)</name>
        <dbReference type="ChEBI" id="CHEBI:29105"/>
    </cofactor>
    <text evidence="8">Binds 1 zinc ion per subunit.</text>
</comment>
<dbReference type="NCBIfam" id="TIGR02967">
    <property type="entry name" value="guan_deamin"/>
    <property type="match status" value="1"/>
</dbReference>
<dbReference type="SUPFAM" id="SSF51556">
    <property type="entry name" value="Metallo-dependent hydrolases"/>
    <property type="match status" value="1"/>
</dbReference>
<keyword evidence="6 8" id="KW-0862">Zinc</keyword>
<keyword evidence="11" id="KW-1185">Reference proteome</keyword>
<evidence type="ECO:0000256" key="7">
    <source>
        <dbReference type="NCBIfam" id="TIGR02967"/>
    </source>
</evidence>
<comment type="function">
    <text evidence="8">Catalyzes the hydrolytic deamination of guanine, producing xanthine and ammonia.</text>
</comment>
<dbReference type="Gene3D" id="2.30.40.10">
    <property type="entry name" value="Urease, subunit C, domain 1"/>
    <property type="match status" value="1"/>
</dbReference>
<comment type="pathway">
    <text evidence="1 8">Purine metabolism; guanine degradation; xanthine from guanine: step 1/1.</text>
</comment>
<dbReference type="PANTHER" id="PTHR11271">
    <property type="entry name" value="GUANINE DEAMINASE"/>
    <property type="match status" value="1"/>
</dbReference>
<dbReference type="GO" id="GO:0008892">
    <property type="term" value="F:guanine deaminase activity"/>
    <property type="evidence" value="ECO:0007669"/>
    <property type="project" value="UniProtKB-UniRule"/>
</dbReference>
<dbReference type="GO" id="GO:0008270">
    <property type="term" value="F:zinc ion binding"/>
    <property type="evidence" value="ECO:0007669"/>
    <property type="project" value="UniProtKB-UniRule"/>
</dbReference>
<comment type="similarity">
    <text evidence="2 8">Belongs to the metallo-dependent hydrolases superfamily. ATZ/TRZ family.</text>
</comment>
<evidence type="ECO:0000313" key="10">
    <source>
        <dbReference type="EMBL" id="SEJ43486.1"/>
    </source>
</evidence>
<evidence type="ECO:0000259" key="9">
    <source>
        <dbReference type="Pfam" id="PF01979"/>
    </source>
</evidence>
<reference evidence="10 11" key="1">
    <citation type="submission" date="2016-10" db="EMBL/GenBank/DDBJ databases">
        <authorList>
            <person name="de Groot N.N."/>
        </authorList>
    </citation>
    <scope>NUCLEOTIDE SEQUENCE [LARGE SCALE GENOMIC DNA]</scope>
    <source>
        <strain evidence="10 11">DSM 2179</strain>
    </source>
</reference>
<dbReference type="STRING" id="84035.SAMN05660742_107137"/>
<gene>
    <name evidence="10" type="ORF">SAMN05660742_107137</name>
</gene>
<dbReference type="UniPathway" id="UPA00603">
    <property type="reaction ID" value="UER00660"/>
</dbReference>
<dbReference type="GO" id="GO:0005829">
    <property type="term" value="C:cytosol"/>
    <property type="evidence" value="ECO:0007669"/>
    <property type="project" value="TreeGrafter"/>
</dbReference>
<organism evidence="10 11">
    <name type="scientific">Propionispira arboris</name>
    <dbReference type="NCBI Taxonomy" id="84035"/>
    <lineage>
        <taxon>Bacteria</taxon>
        <taxon>Bacillati</taxon>
        <taxon>Bacillota</taxon>
        <taxon>Negativicutes</taxon>
        <taxon>Selenomonadales</taxon>
        <taxon>Selenomonadaceae</taxon>
        <taxon>Propionispira</taxon>
    </lineage>
</organism>
<evidence type="ECO:0000313" key="11">
    <source>
        <dbReference type="Proteomes" id="UP000199662"/>
    </source>
</evidence>
<sequence length="419" mass="46796">MEKKYILILKGTILFTPTAGKFEIHPDSYLIAQGGLICGIYKDLPEKYKDLTIEDYGNSLIIPGFVDLHTHAPQFNQIGLGLDYKLLDWLNHYTFQEENKFRQIEYAQKVYEKFADTLVSSGTTRSAIFATIHPKSCQILFEILKKKGLGAYLGKVNMDTKCPDFIKENTQQSLANTEELILAWSDSELVKPIITPRFAPTSTRKLLEGLGKLALKYNLPVQSHLAENPGEIEWVQALFPEHDAYYKVYDHYNLFGQTPTLMAHCIHLTDDEIDILATKKVVPVHCPDSNLNLTSGIMPTRKMLKAGVNIGLGSDIGAGHSLFMPQIIVRAIQLSKIYSLQHEEDAPLTLPEAFYMATKGGGSFFGKVGSFEPGYAADAIVIKNENLPSELSPLEEIQRFIYTGSAQNIAARYTAGKKL</sequence>
<evidence type="ECO:0000256" key="4">
    <source>
        <dbReference type="ARBA" id="ARBA00022723"/>
    </source>
</evidence>
<dbReference type="InterPro" id="IPR014311">
    <property type="entry name" value="Guanine_deaminase"/>
</dbReference>
<evidence type="ECO:0000256" key="3">
    <source>
        <dbReference type="ARBA" id="ARBA00012781"/>
    </source>
</evidence>
<dbReference type="Gene3D" id="3.20.20.140">
    <property type="entry name" value="Metal-dependent hydrolases"/>
    <property type="match status" value="1"/>
</dbReference>
<dbReference type="PANTHER" id="PTHR11271:SF6">
    <property type="entry name" value="GUANINE DEAMINASE"/>
    <property type="match status" value="1"/>
</dbReference>
<dbReference type="InterPro" id="IPR006680">
    <property type="entry name" value="Amidohydro-rel"/>
</dbReference>